<evidence type="ECO:0000256" key="2">
    <source>
        <dbReference type="ARBA" id="ARBA00022734"/>
    </source>
</evidence>
<name>A0A314ZC68_PRUYE</name>
<dbReference type="SUPFAM" id="SSF49899">
    <property type="entry name" value="Concanavalin A-like lectins/glucanases"/>
    <property type="match status" value="1"/>
</dbReference>
<organism evidence="4 5">
    <name type="scientific">Prunus yedoensis var. nudiflora</name>
    <dbReference type="NCBI Taxonomy" id="2094558"/>
    <lineage>
        <taxon>Eukaryota</taxon>
        <taxon>Viridiplantae</taxon>
        <taxon>Streptophyta</taxon>
        <taxon>Embryophyta</taxon>
        <taxon>Tracheophyta</taxon>
        <taxon>Spermatophyta</taxon>
        <taxon>Magnoliopsida</taxon>
        <taxon>eudicotyledons</taxon>
        <taxon>Gunneridae</taxon>
        <taxon>Pentapetalae</taxon>
        <taxon>rosids</taxon>
        <taxon>fabids</taxon>
        <taxon>Rosales</taxon>
        <taxon>Rosaceae</taxon>
        <taxon>Amygdaloideae</taxon>
        <taxon>Amygdaleae</taxon>
        <taxon>Prunus</taxon>
    </lineage>
</organism>
<evidence type="ECO:0000259" key="3">
    <source>
        <dbReference type="Pfam" id="PF00139"/>
    </source>
</evidence>
<dbReference type="PANTHER" id="PTHR32401:SF50">
    <property type="entry name" value="OS07G0133000 PROTEIN"/>
    <property type="match status" value="1"/>
</dbReference>
<dbReference type="Proteomes" id="UP000250321">
    <property type="component" value="Unassembled WGS sequence"/>
</dbReference>
<dbReference type="OrthoDB" id="1434080at2759"/>
<evidence type="ECO:0000313" key="5">
    <source>
        <dbReference type="Proteomes" id="UP000250321"/>
    </source>
</evidence>
<evidence type="ECO:0000256" key="1">
    <source>
        <dbReference type="ARBA" id="ARBA00007606"/>
    </source>
</evidence>
<dbReference type="STRING" id="2094558.A0A314ZC68"/>
<keyword evidence="5" id="KW-1185">Reference proteome</keyword>
<comment type="caution">
    <text evidence="4">The sequence shown here is derived from an EMBL/GenBank/DDBJ whole genome shotgun (WGS) entry which is preliminary data.</text>
</comment>
<keyword evidence="4" id="KW-0418">Kinase</keyword>
<protein>
    <submittedName>
        <fullName evidence="4">L-type lectin-domain containing receptor kinase S.4</fullName>
    </submittedName>
</protein>
<dbReference type="GO" id="GO:0016301">
    <property type="term" value="F:kinase activity"/>
    <property type="evidence" value="ECO:0007669"/>
    <property type="project" value="UniProtKB-KW"/>
</dbReference>
<reference evidence="4 5" key="1">
    <citation type="submission" date="2018-02" db="EMBL/GenBank/DDBJ databases">
        <title>Draft genome of wild Prunus yedoensis var. nudiflora.</title>
        <authorList>
            <person name="Baek S."/>
            <person name="Kim J.-H."/>
            <person name="Choi K."/>
            <person name="Kim G.-B."/>
            <person name="Cho A."/>
            <person name="Jang H."/>
            <person name="Shin C.-H."/>
            <person name="Yu H.-J."/>
            <person name="Mun J.-H."/>
        </authorList>
    </citation>
    <scope>NUCLEOTIDE SEQUENCE [LARGE SCALE GENOMIC DNA]</scope>
    <source>
        <strain evidence="5">cv. Jeju island</strain>
        <tissue evidence="4">Leaf</tissue>
    </source>
</reference>
<comment type="similarity">
    <text evidence="1">Belongs to the leguminous lectin family.</text>
</comment>
<proteinExistence type="inferred from homology"/>
<feature type="domain" description="Legume lectin" evidence="3">
    <location>
        <begin position="5"/>
        <end position="157"/>
    </location>
</feature>
<dbReference type="GO" id="GO:0030246">
    <property type="term" value="F:carbohydrate binding"/>
    <property type="evidence" value="ECO:0007669"/>
    <property type="project" value="UniProtKB-KW"/>
</dbReference>
<dbReference type="InterPro" id="IPR013320">
    <property type="entry name" value="ConA-like_dom_sf"/>
</dbReference>
<gene>
    <name evidence="4" type="ORF">Pyn_38687</name>
</gene>
<dbReference type="InterPro" id="IPR001220">
    <property type="entry name" value="Legume_lectin_dom"/>
</dbReference>
<dbReference type="InterPro" id="IPR050258">
    <property type="entry name" value="Leguminous_Lectin"/>
</dbReference>
<keyword evidence="2 4" id="KW-0430">Lectin</keyword>
<sequence length="157" mass="17202">MAVPEYPKLRGHGLAFIISPSKELPGSLPSQYLGILNATVVCNFSNHIFAVEFDTLQDFEFGDINDNHVGININSLASNKSTPAGYFTSQNSTKQSLNLKSGHVIHAWVDYDSVKNQITVKLSPNSIKPTSPILTFDMDLSPIFQDFMYIGFSASTG</sequence>
<accession>A0A314ZC68</accession>
<dbReference type="Pfam" id="PF00139">
    <property type="entry name" value="Lectin_legB"/>
    <property type="match status" value="1"/>
</dbReference>
<keyword evidence="4" id="KW-0808">Transferase</keyword>
<keyword evidence="4" id="KW-0675">Receptor</keyword>
<evidence type="ECO:0000313" key="4">
    <source>
        <dbReference type="EMBL" id="PQQ14954.1"/>
    </source>
</evidence>
<dbReference type="PANTHER" id="PTHR32401">
    <property type="entry name" value="CONCANAVALIN A-LIKE LECTIN FAMILY PROTEIN"/>
    <property type="match status" value="1"/>
</dbReference>
<dbReference type="AlphaFoldDB" id="A0A314ZC68"/>
<dbReference type="CDD" id="cd06899">
    <property type="entry name" value="lectin_legume_LecRK_Arcelin_ConA"/>
    <property type="match status" value="1"/>
</dbReference>
<dbReference type="Gene3D" id="2.60.120.200">
    <property type="match status" value="1"/>
</dbReference>
<dbReference type="EMBL" id="PJQY01000246">
    <property type="protein sequence ID" value="PQQ14954.1"/>
    <property type="molecule type" value="Genomic_DNA"/>
</dbReference>